<proteinExistence type="predicted"/>
<protein>
    <submittedName>
        <fullName evidence="1">Uncharacterized protein</fullName>
    </submittedName>
</protein>
<evidence type="ECO:0000313" key="1">
    <source>
        <dbReference type="EMBL" id="KAJ8622900.1"/>
    </source>
</evidence>
<reference evidence="1 2" key="1">
    <citation type="journal article" date="2022" name="Hortic Res">
        <title>A haplotype resolved chromosomal level avocado genome allows analysis of novel avocado genes.</title>
        <authorList>
            <person name="Nath O."/>
            <person name="Fletcher S.J."/>
            <person name="Hayward A."/>
            <person name="Shaw L.M."/>
            <person name="Masouleh A.K."/>
            <person name="Furtado A."/>
            <person name="Henry R.J."/>
            <person name="Mitter N."/>
        </authorList>
    </citation>
    <scope>NUCLEOTIDE SEQUENCE [LARGE SCALE GENOMIC DNA]</scope>
    <source>
        <strain evidence="2">cv. Hass</strain>
    </source>
</reference>
<comment type="caution">
    <text evidence="1">The sequence shown here is derived from an EMBL/GenBank/DDBJ whole genome shotgun (WGS) entry which is preliminary data.</text>
</comment>
<dbReference type="EMBL" id="CM056818">
    <property type="protein sequence ID" value="KAJ8622900.1"/>
    <property type="molecule type" value="Genomic_DNA"/>
</dbReference>
<keyword evidence="2" id="KW-1185">Reference proteome</keyword>
<evidence type="ECO:0000313" key="2">
    <source>
        <dbReference type="Proteomes" id="UP001234297"/>
    </source>
</evidence>
<accession>A0ACC2KPE8</accession>
<sequence length="136" mass="15487">MGMVVVWGSKLRAAIGELGLQHPLGTESLDDSEDPHRGRKQPSNQTSFSLFFRRRRNEKGKSPVKAEASRMTGGDRGDRLYLLKKKQEKEQRFASGFHTSMASLHPRFSSMKMNSDRLKGKSPFGMLYLNDADRWI</sequence>
<organism evidence="1 2">
    <name type="scientific">Persea americana</name>
    <name type="common">Avocado</name>
    <dbReference type="NCBI Taxonomy" id="3435"/>
    <lineage>
        <taxon>Eukaryota</taxon>
        <taxon>Viridiplantae</taxon>
        <taxon>Streptophyta</taxon>
        <taxon>Embryophyta</taxon>
        <taxon>Tracheophyta</taxon>
        <taxon>Spermatophyta</taxon>
        <taxon>Magnoliopsida</taxon>
        <taxon>Magnoliidae</taxon>
        <taxon>Laurales</taxon>
        <taxon>Lauraceae</taxon>
        <taxon>Persea</taxon>
    </lineage>
</organism>
<gene>
    <name evidence="1" type="ORF">MRB53_031429</name>
</gene>
<dbReference type="Proteomes" id="UP001234297">
    <property type="component" value="Chromosome 10"/>
</dbReference>
<name>A0ACC2KPE8_PERAE</name>